<dbReference type="STRING" id="1129794.C427_4292"/>
<dbReference type="AlphaFoldDB" id="K7A7U4"/>
<dbReference type="SUPFAM" id="SSF81901">
    <property type="entry name" value="HCP-like"/>
    <property type="match status" value="1"/>
</dbReference>
<dbReference type="InterPro" id="IPR050767">
    <property type="entry name" value="Sel1_AlgK"/>
</dbReference>
<dbReference type="KEGG" id="gps:C427_4292"/>
<proteinExistence type="predicted"/>
<evidence type="ECO:0000313" key="2">
    <source>
        <dbReference type="EMBL" id="AGH46394.1"/>
    </source>
</evidence>
<organism evidence="2 3">
    <name type="scientific">Paraglaciecola psychrophila 170</name>
    <dbReference type="NCBI Taxonomy" id="1129794"/>
    <lineage>
        <taxon>Bacteria</taxon>
        <taxon>Pseudomonadati</taxon>
        <taxon>Pseudomonadota</taxon>
        <taxon>Gammaproteobacteria</taxon>
        <taxon>Alteromonadales</taxon>
        <taxon>Alteromonadaceae</taxon>
        <taxon>Paraglaciecola</taxon>
    </lineage>
</organism>
<dbReference type="Pfam" id="PF08238">
    <property type="entry name" value="Sel1"/>
    <property type="match status" value="5"/>
</dbReference>
<dbReference type="PANTHER" id="PTHR11102:SF160">
    <property type="entry name" value="ERAD-ASSOCIATED E3 UBIQUITIN-PROTEIN LIGASE COMPONENT HRD3"/>
    <property type="match status" value="1"/>
</dbReference>
<dbReference type="SMART" id="SM00671">
    <property type="entry name" value="SEL1"/>
    <property type="match status" value="5"/>
</dbReference>
<dbReference type="Proteomes" id="UP000011864">
    <property type="component" value="Chromosome"/>
</dbReference>
<feature type="compositionally biased region" description="Low complexity" evidence="1">
    <location>
        <begin position="248"/>
        <end position="270"/>
    </location>
</feature>
<dbReference type="InterPro" id="IPR006597">
    <property type="entry name" value="Sel1-like"/>
</dbReference>
<evidence type="ECO:0000256" key="1">
    <source>
        <dbReference type="SAM" id="MobiDB-lite"/>
    </source>
</evidence>
<dbReference type="EMBL" id="CP003837">
    <property type="protein sequence ID" value="AGH46394.1"/>
    <property type="molecule type" value="Genomic_DNA"/>
</dbReference>
<name>K7A7U4_9ALTE</name>
<protein>
    <recommendedName>
        <fullName evidence="4">Sel1 domain-containing protein</fullName>
    </recommendedName>
</protein>
<dbReference type="PATRIC" id="fig|1129794.4.peg.4271"/>
<dbReference type="Gene3D" id="1.25.40.10">
    <property type="entry name" value="Tetratricopeptide repeat domain"/>
    <property type="match status" value="1"/>
</dbReference>
<dbReference type="eggNOG" id="COG0790">
    <property type="taxonomic scope" value="Bacteria"/>
</dbReference>
<feature type="compositionally biased region" description="Low complexity" evidence="1">
    <location>
        <begin position="280"/>
        <end position="291"/>
    </location>
</feature>
<dbReference type="PANTHER" id="PTHR11102">
    <property type="entry name" value="SEL-1-LIKE PROTEIN"/>
    <property type="match status" value="1"/>
</dbReference>
<accession>K7A7U4</accession>
<dbReference type="InterPro" id="IPR011990">
    <property type="entry name" value="TPR-like_helical_dom_sf"/>
</dbReference>
<evidence type="ECO:0000313" key="3">
    <source>
        <dbReference type="Proteomes" id="UP000011864"/>
    </source>
</evidence>
<keyword evidence="3" id="KW-1185">Reference proteome</keyword>
<reference evidence="2 3" key="1">
    <citation type="journal article" date="2013" name="Genome Announc.">
        <title>Complete Genome Sequence of Glaciecola psychrophila Strain 170T.</title>
        <authorList>
            <person name="Yin J."/>
            <person name="Chen J."/>
            <person name="Liu G."/>
            <person name="Yu Y."/>
            <person name="Song L."/>
            <person name="Wang X."/>
            <person name="Qu X."/>
        </authorList>
    </citation>
    <scope>NUCLEOTIDE SEQUENCE [LARGE SCALE GENOMIC DNA]</scope>
    <source>
        <strain evidence="2 3">170</strain>
    </source>
</reference>
<dbReference type="HOGENOM" id="CLU_409293_0_0_6"/>
<feature type="region of interest" description="Disordered" evidence="1">
    <location>
        <begin position="246"/>
        <end position="291"/>
    </location>
</feature>
<evidence type="ECO:0008006" key="4">
    <source>
        <dbReference type="Google" id="ProtNLM"/>
    </source>
</evidence>
<sequence length="671" mass="75838">MARTIKSKTNKLKTKRPLISCIFGLLCLFVQLSVAAERWQIVVLPDTNYNTPNALPALADYHRTISQGLTIALSNADFDVLNLHYLGLPNCMLEDCSTLTDQAIQQAATRSGKAVNLALLYQLNAFKQRQSAAHKWYFSLSGRLLDLQSGAQQDAFTVDNWVNSPTKNCIGDCLSMWLNQNLALLSQDLGAVLSEKLDALPRRFQYQLNLHNFSSTEIQQIDSYLKNIEGYVADLLLADSQSKTPMLNQNVNHSSGQSSGQGSGQTSVQNADQNTVQGKSNSSDQSTNQNTNRTYQYISKLNASDLGVKLEQLNQQSVPLKFEYDNTQRQFDIIRTQQTDSWETLSQFITDLFPSSEQKVSTLPTTEEPSPLSDMSPSQQLEVDTNKESLRELQMWQQVRSINTPESYQQYLTIWPQGQHFIPAKAAIKAFKDDSNSWQQVSNKKTSQAFQQYLTSHPTGNYREQAKQQLALLREQQQRKQRQQENKTLADDYYYQQQNYPEALYYYQQAAKLGDVSSQYLLGEMYQDAKGTEQNMRQAAAWYTQAAQQGHIKAQAILGFMYSKGNGVNQDYSQATIWYQKAAEQGHMNAQYNLAYLYSLGQGVIKDYQQAAHWYQKSANQGDADAQNSLGKLYERGLGVNIDLAKAKNLYQQAAAQGNQIAQLNLYMLKN</sequence>
<dbReference type="OrthoDB" id="5886447at2"/>
<feature type="region of interest" description="Disordered" evidence="1">
    <location>
        <begin position="358"/>
        <end position="380"/>
    </location>
</feature>
<gene>
    <name evidence="2" type="ORF">C427_4292</name>
</gene>